<proteinExistence type="predicted"/>
<dbReference type="Proteomes" id="UP000837857">
    <property type="component" value="Chromosome 16"/>
</dbReference>
<evidence type="ECO:0000313" key="1">
    <source>
        <dbReference type="EMBL" id="CAH2044788.1"/>
    </source>
</evidence>
<name>A0ABN8I0Y8_9NEOP</name>
<evidence type="ECO:0000313" key="2">
    <source>
        <dbReference type="Proteomes" id="UP000837857"/>
    </source>
</evidence>
<sequence length="116" mass="13180">MSAKSLSGVAGVSFRADIPLSRRWDVCSTDYYPSTSESSLRSSACTIETRPDFESRANSSLVVNAKGNTALYWLFVKKKLMRIFHVPRLNCHVRMCHQEICRGEKQTNVSVSEHFY</sequence>
<keyword evidence="2" id="KW-1185">Reference proteome</keyword>
<accession>A0ABN8I0Y8</accession>
<dbReference type="EMBL" id="OW152828">
    <property type="protein sequence ID" value="CAH2044788.1"/>
    <property type="molecule type" value="Genomic_DNA"/>
</dbReference>
<feature type="non-terminal residue" evidence="1">
    <location>
        <position position="116"/>
    </location>
</feature>
<gene>
    <name evidence="1" type="ORF">IPOD504_LOCUS4790</name>
</gene>
<protein>
    <submittedName>
        <fullName evidence="1">Uncharacterized protein</fullName>
    </submittedName>
</protein>
<organism evidence="1 2">
    <name type="scientific">Iphiclides podalirius</name>
    <name type="common">scarce swallowtail</name>
    <dbReference type="NCBI Taxonomy" id="110791"/>
    <lineage>
        <taxon>Eukaryota</taxon>
        <taxon>Metazoa</taxon>
        <taxon>Ecdysozoa</taxon>
        <taxon>Arthropoda</taxon>
        <taxon>Hexapoda</taxon>
        <taxon>Insecta</taxon>
        <taxon>Pterygota</taxon>
        <taxon>Neoptera</taxon>
        <taxon>Endopterygota</taxon>
        <taxon>Lepidoptera</taxon>
        <taxon>Glossata</taxon>
        <taxon>Ditrysia</taxon>
        <taxon>Papilionoidea</taxon>
        <taxon>Papilionidae</taxon>
        <taxon>Papilioninae</taxon>
        <taxon>Iphiclides</taxon>
    </lineage>
</organism>
<reference evidence="1" key="1">
    <citation type="submission" date="2022-03" db="EMBL/GenBank/DDBJ databases">
        <authorList>
            <person name="Martin H S."/>
        </authorList>
    </citation>
    <scope>NUCLEOTIDE SEQUENCE</scope>
</reference>